<evidence type="ECO:0000256" key="7">
    <source>
        <dbReference type="PIRSR" id="PIRSR000106-3"/>
    </source>
</evidence>
<gene>
    <name evidence="11" type="ORF">P691DRAFT_666292</name>
</gene>
<evidence type="ECO:0000313" key="11">
    <source>
        <dbReference type="EMBL" id="KAF9449982.1"/>
    </source>
</evidence>
<dbReference type="PANTHER" id="PTHR23406:SF34">
    <property type="entry name" value="NAD-DEPENDENT MALIC ENZYME, MITOCHONDRIAL"/>
    <property type="match status" value="1"/>
</dbReference>
<dbReference type="GO" id="GO:0006108">
    <property type="term" value="P:malate metabolic process"/>
    <property type="evidence" value="ECO:0007669"/>
    <property type="project" value="TreeGrafter"/>
</dbReference>
<accession>A0A9P5XGU4</accession>
<evidence type="ECO:0000256" key="8">
    <source>
        <dbReference type="RuleBase" id="RU003426"/>
    </source>
</evidence>
<dbReference type="GO" id="GO:0005829">
    <property type="term" value="C:cytosol"/>
    <property type="evidence" value="ECO:0007669"/>
    <property type="project" value="TreeGrafter"/>
</dbReference>
<feature type="binding site" evidence="7">
    <location>
        <position position="251"/>
    </location>
    <ligand>
        <name>a divalent metal cation</name>
        <dbReference type="ChEBI" id="CHEBI:60240"/>
    </ligand>
</feature>
<dbReference type="InterPro" id="IPR012302">
    <property type="entry name" value="Malic_NAD-bd"/>
</dbReference>
<dbReference type="SUPFAM" id="SSF51735">
    <property type="entry name" value="NAD(P)-binding Rossmann-fold domains"/>
    <property type="match status" value="1"/>
</dbReference>
<dbReference type="SMART" id="SM00919">
    <property type="entry name" value="Malic_M"/>
    <property type="match status" value="1"/>
</dbReference>
<dbReference type="InterPro" id="IPR046346">
    <property type="entry name" value="Aminoacid_DH-like_N_sf"/>
</dbReference>
<feature type="domain" description="Malic enzyme N-terminal" evidence="10">
    <location>
        <begin position="81"/>
        <end position="265"/>
    </location>
</feature>
<dbReference type="PRINTS" id="PR00072">
    <property type="entry name" value="MALOXRDTASE"/>
</dbReference>
<dbReference type="GO" id="GO:0051287">
    <property type="term" value="F:NAD binding"/>
    <property type="evidence" value="ECO:0007669"/>
    <property type="project" value="InterPro"/>
</dbReference>
<feature type="binding site" evidence="6">
    <location>
        <position position="479"/>
    </location>
    <ligand>
        <name>(S)-malate</name>
        <dbReference type="ChEBI" id="CHEBI:15589"/>
    </ligand>
</feature>
<evidence type="ECO:0000259" key="9">
    <source>
        <dbReference type="SMART" id="SM00919"/>
    </source>
</evidence>
<comment type="cofactor">
    <cofactor evidence="1">
        <name>Mn(2+)</name>
        <dbReference type="ChEBI" id="CHEBI:29035"/>
    </cofactor>
</comment>
<dbReference type="PIRSF" id="PIRSF000106">
    <property type="entry name" value="ME"/>
    <property type="match status" value="1"/>
</dbReference>
<evidence type="ECO:0000256" key="2">
    <source>
        <dbReference type="ARBA" id="ARBA00008785"/>
    </source>
</evidence>
<dbReference type="GO" id="GO:0046872">
    <property type="term" value="F:metal ion binding"/>
    <property type="evidence" value="ECO:0007669"/>
    <property type="project" value="UniProtKB-KW"/>
</dbReference>
<dbReference type="InterPro" id="IPR012301">
    <property type="entry name" value="Malic_N_dom"/>
</dbReference>
<dbReference type="SMART" id="SM01274">
    <property type="entry name" value="malic"/>
    <property type="match status" value="1"/>
</dbReference>
<dbReference type="OrthoDB" id="5365701at2759"/>
<name>A0A9P5XGU4_9AGAR</name>
<organism evidence="11 12">
    <name type="scientific">Macrolepiota fuliginosa MF-IS2</name>
    <dbReference type="NCBI Taxonomy" id="1400762"/>
    <lineage>
        <taxon>Eukaryota</taxon>
        <taxon>Fungi</taxon>
        <taxon>Dikarya</taxon>
        <taxon>Basidiomycota</taxon>
        <taxon>Agaricomycotina</taxon>
        <taxon>Agaricomycetes</taxon>
        <taxon>Agaricomycetidae</taxon>
        <taxon>Agaricales</taxon>
        <taxon>Agaricineae</taxon>
        <taxon>Agaricaceae</taxon>
        <taxon>Macrolepiota</taxon>
    </lineage>
</organism>
<comment type="similarity">
    <text evidence="2 8">Belongs to the malic enzymes family.</text>
</comment>
<dbReference type="InterPro" id="IPR037062">
    <property type="entry name" value="Malic_N_dom_sf"/>
</dbReference>
<evidence type="ECO:0000256" key="4">
    <source>
        <dbReference type="ARBA" id="ARBA00023027"/>
    </source>
</evidence>
<feature type="binding site" evidence="7">
    <location>
        <position position="250"/>
    </location>
    <ligand>
        <name>a divalent metal cation</name>
        <dbReference type="ChEBI" id="CHEBI:60240"/>
    </ligand>
</feature>
<feature type="binding site" evidence="6">
    <location>
        <position position="433"/>
    </location>
    <ligand>
        <name>(S)-malate</name>
        <dbReference type="ChEBI" id="CHEBI:15589"/>
    </ligand>
</feature>
<comment type="cofactor">
    <cofactor evidence="7">
        <name>Mg(2+)</name>
        <dbReference type="ChEBI" id="CHEBI:18420"/>
    </cofactor>
    <cofactor evidence="7">
        <name>Mn(2+)</name>
        <dbReference type="ChEBI" id="CHEBI:29035"/>
    </cofactor>
    <text evidence="7">Divalent metal cations. Prefers magnesium or manganese.</text>
</comment>
<dbReference type="SUPFAM" id="SSF53223">
    <property type="entry name" value="Aminoacid dehydrogenase-like, N-terminal domain"/>
    <property type="match status" value="1"/>
</dbReference>
<sequence>MEARKHTISPLQLALRGESLLSNPRFNKGTGFTRRERGEFGLAARLPHRVNTLDEQIQRAYEQLSSRRDPLRKNTFLQSLKDQNWVLYYALVAKHLRELVPIIYTPTQADAIAQYSHLFRRSEGLYLTFTDQHSMEEEFLEQTIRQRREIDLVVCTDAEAILGIGDQGVGVSDRISTAKSAMYTLIGGVDPSRSLSVMLDVGTDNEKLLNDELYVGWKHSRVRGEEYNKFIDKFIQLVHKYYPHSLLHFEDFASKNAYRHLMQYKKQHAVFNDDIQGTGAVTLACLMAAIGIANKHAHDKTGSLSGQRFIVMGAGAAGLGITTQLRDAMLAADKISREEANNKFWLVDREGLVYDIGNGLAKGVGEAKGRLEGFVRSADEGWTGEVGLLDLVRKVKPTVLIGCSTAAGAFTEEVVRAMVDGGCERPIVLPLSNPARLVEAKPEDVLRWTGGKALVATGSPFEPVKMNVDGQAKEIAECNNALIYPGLGFGAVLAKAKEVTDKMIVVGAQRLAELSPAIRKQKATSPDAHIAEEALLPDFGEAPRVNFEVGVAVAEQAIREGKSGVENMRVEDVRERAKEKVWVPVYPEYVYDPEGLQ</sequence>
<dbReference type="NCBIfam" id="NF010052">
    <property type="entry name" value="PRK13529.1"/>
    <property type="match status" value="1"/>
</dbReference>
<dbReference type="InterPro" id="IPR036291">
    <property type="entry name" value="NAD(P)-bd_dom_sf"/>
</dbReference>
<dbReference type="PANTHER" id="PTHR23406">
    <property type="entry name" value="MALIC ENZYME-RELATED"/>
    <property type="match status" value="1"/>
</dbReference>
<feature type="active site" description="Proton donor" evidence="5">
    <location>
        <position position="104"/>
    </location>
</feature>
<dbReference type="Gene3D" id="3.40.50.10380">
    <property type="entry name" value="Malic enzyme, N-terminal domain"/>
    <property type="match status" value="1"/>
</dbReference>
<evidence type="ECO:0000256" key="6">
    <source>
        <dbReference type="PIRSR" id="PIRSR000106-2"/>
    </source>
</evidence>
<dbReference type="EMBL" id="MU151115">
    <property type="protein sequence ID" value="KAF9449982.1"/>
    <property type="molecule type" value="Genomic_DNA"/>
</dbReference>
<evidence type="ECO:0000259" key="10">
    <source>
        <dbReference type="SMART" id="SM01274"/>
    </source>
</evidence>
<protein>
    <recommendedName>
        <fullName evidence="8">Malic enzyme</fullName>
    </recommendedName>
</protein>
<keyword evidence="3 7" id="KW-0479">Metal-binding</keyword>
<evidence type="ECO:0000256" key="3">
    <source>
        <dbReference type="ARBA" id="ARBA00022723"/>
    </source>
</evidence>
<feature type="domain" description="Malic enzyme NAD-binding" evidence="9">
    <location>
        <begin position="275"/>
        <end position="558"/>
    </location>
</feature>
<dbReference type="Pfam" id="PF03949">
    <property type="entry name" value="Malic_M"/>
    <property type="match status" value="1"/>
</dbReference>
<dbReference type="Proteomes" id="UP000807342">
    <property type="component" value="Unassembled WGS sequence"/>
</dbReference>
<evidence type="ECO:0000313" key="12">
    <source>
        <dbReference type="Proteomes" id="UP000807342"/>
    </source>
</evidence>
<reference evidence="11" key="1">
    <citation type="submission" date="2020-11" db="EMBL/GenBank/DDBJ databases">
        <authorList>
            <consortium name="DOE Joint Genome Institute"/>
            <person name="Ahrendt S."/>
            <person name="Riley R."/>
            <person name="Andreopoulos W."/>
            <person name="Labutti K."/>
            <person name="Pangilinan J."/>
            <person name="Ruiz-Duenas F.J."/>
            <person name="Barrasa J.M."/>
            <person name="Sanchez-Garcia M."/>
            <person name="Camarero S."/>
            <person name="Miyauchi S."/>
            <person name="Serrano A."/>
            <person name="Linde D."/>
            <person name="Babiker R."/>
            <person name="Drula E."/>
            <person name="Ayuso-Fernandez I."/>
            <person name="Pacheco R."/>
            <person name="Padilla G."/>
            <person name="Ferreira P."/>
            <person name="Barriuso J."/>
            <person name="Kellner H."/>
            <person name="Castanera R."/>
            <person name="Alfaro M."/>
            <person name="Ramirez L."/>
            <person name="Pisabarro A.G."/>
            <person name="Kuo A."/>
            <person name="Tritt A."/>
            <person name="Lipzen A."/>
            <person name="He G."/>
            <person name="Yan M."/>
            <person name="Ng V."/>
            <person name="Cullen D."/>
            <person name="Martin F."/>
            <person name="Rosso M.-N."/>
            <person name="Henrissat B."/>
            <person name="Hibbett D."/>
            <person name="Martinez A.T."/>
            <person name="Grigoriev I.V."/>
        </authorList>
    </citation>
    <scope>NUCLEOTIDE SEQUENCE</scope>
    <source>
        <strain evidence="11">MF-IS2</strain>
    </source>
</reference>
<feature type="binding site" evidence="7">
    <location>
        <position position="274"/>
    </location>
    <ligand>
        <name>a divalent metal cation</name>
        <dbReference type="ChEBI" id="CHEBI:60240"/>
    </ligand>
</feature>
<dbReference type="GO" id="GO:0005739">
    <property type="term" value="C:mitochondrion"/>
    <property type="evidence" value="ECO:0007669"/>
    <property type="project" value="TreeGrafter"/>
</dbReference>
<dbReference type="PROSITE" id="PS00331">
    <property type="entry name" value="MALIC_ENZYMES"/>
    <property type="match status" value="1"/>
</dbReference>
<evidence type="ECO:0000256" key="1">
    <source>
        <dbReference type="ARBA" id="ARBA00001936"/>
    </source>
</evidence>
<comment type="caution">
    <text evidence="11">The sequence shown here is derived from an EMBL/GenBank/DDBJ whole genome shotgun (WGS) entry which is preliminary data.</text>
</comment>
<dbReference type="Pfam" id="PF00390">
    <property type="entry name" value="malic"/>
    <property type="match status" value="1"/>
</dbReference>
<keyword evidence="4" id="KW-0520">NAD</keyword>
<keyword evidence="12" id="KW-1185">Reference proteome</keyword>
<dbReference type="AlphaFoldDB" id="A0A9P5XGU4"/>
<dbReference type="InterPro" id="IPR015884">
    <property type="entry name" value="Malic_enzyme_CS"/>
</dbReference>
<dbReference type="InterPro" id="IPR001891">
    <property type="entry name" value="Malic_OxRdtase"/>
</dbReference>
<dbReference type="GO" id="GO:0004471">
    <property type="term" value="F:malate dehydrogenase (decarboxylating) (NAD+) activity"/>
    <property type="evidence" value="ECO:0007669"/>
    <property type="project" value="TreeGrafter"/>
</dbReference>
<feature type="active site" description="Proton acceptor" evidence="5">
    <location>
        <position position="179"/>
    </location>
</feature>
<dbReference type="Gene3D" id="3.40.50.720">
    <property type="entry name" value="NAD(P)-binding Rossmann-like Domain"/>
    <property type="match status" value="1"/>
</dbReference>
<proteinExistence type="inferred from homology"/>
<keyword evidence="8" id="KW-0560">Oxidoreductase</keyword>
<evidence type="ECO:0000256" key="5">
    <source>
        <dbReference type="PIRSR" id="PIRSR000106-1"/>
    </source>
</evidence>